<feature type="compositionally biased region" description="Polar residues" evidence="2">
    <location>
        <begin position="607"/>
        <end position="622"/>
    </location>
</feature>
<accession>A0ABD2KYV2</accession>
<keyword evidence="5" id="KW-1185">Reference proteome</keyword>
<dbReference type="EMBL" id="JBICBT010000595">
    <property type="protein sequence ID" value="KAL3108140.1"/>
    <property type="molecule type" value="Genomic_DNA"/>
</dbReference>
<feature type="compositionally biased region" description="Polar residues" evidence="2">
    <location>
        <begin position="279"/>
        <end position="308"/>
    </location>
</feature>
<dbReference type="InterPro" id="IPR055352">
    <property type="entry name" value="CCD_aECM"/>
</dbReference>
<dbReference type="AlphaFoldDB" id="A0ABD2KYV2"/>
<feature type="compositionally biased region" description="Low complexity" evidence="2">
    <location>
        <begin position="128"/>
        <end position="147"/>
    </location>
</feature>
<feature type="region of interest" description="Disordered" evidence="2">
    <location>
        <begin position="268"/>
        <end position="329"/>
    </location>
</feature>
<feature type="compositionally biased region" description="Polar residues" evidence="2">
    <location>
        <begin position="852"/>
        <end position="863"/>
    </location>
</feature>
<keyword evidence="1" id="KW-0175">Coiled coil</keyword>
<feature type="coiled-coil region" evidence="1">
    <location>
        <begin position="741"/>
        <end position="771"/>
    </location>
</feature>
<evidence type="ECO:0000313" key="5">
    <source>
        <dbReference type="Proteomes" id="UP001620626"/>
    </source>
</evidence>
<dbReference type="Proteomes" id="UP001620626">
    <property type="component" value="Unassembled WGS sequence"/>
</dbReference>
<feature type="region of interest" description="Disordered" evidence="2">
    <location>
        <begin position="67"/>
        <end position="172"/>
    </location>
</feature>
<feature type="compositionally biased region" description="Low complexity" evidence="2">
    <location>
        <begin position="268"/>
        <end position="278"/>
    </location>
</feature>
<sequence>MIQPPLQIFQIVKEIHGNVCKCSCACREKERQNDKLKEQQQQQQKENSIQEANDSEVQWTEAAQTIEEKNSQKRQKVTQSNTTNATPSETTNATQTVAINPTLNNSTKATATSETNQTVARNAIPGLTTNTTPAVAANETETVATNTSPNNTENATQPVASNPNPSFETKTTQTVVTNTTQTVATDAIPTVTTSAIPNITKDATPNIKTNATTALTFATNSEPNQTKETTQSNTTNATRTLTTNKIPTVATNTTPGITTKLAIQGATNPNATKNKTTALITSPNSSTAKPTTSKLTMSNMTIISSKSPNATTHPIPTETTNTTTTATSATSTLPQVDPVFKAKVANLLNRLKMQLYRLKEEEKQRKEGNGRSATMTIINDNKNGQQKEEAEKTVEEKGHRKGKGEERNESKATEKKNREMITVKEEGGESGATRTRDGNFTTIEYGMNNKDNKIAKDSNYTTIEGRTNETKKNITGRLSTVEREDEAANAKTVMKDANVTTVEDGENGTKKVKDGKWTTFVEEITNGTTLNNGSNTNTAKIYDGNKITVTNEETVGRKENGEKESKMVKNIIEEINEVKMEEISKNSTVEPKEMSKNSTVEPKEMSKNNTVQAEETSKNNTVEAEETSKNNTVQVEETSKNNTVQAEETSKNNTVQAEETSKNNTVQVEETSKNNTVQAEETSKNNTVEEEKKIKSTEEAAIKNNSTEKLTKNNTVETVEDFSTATDTVSPTETTLSPVFKARVANLLNRLKDQLNKMRELQRQSNEMVKSLQNGEIGKSEMPPIPATKTFETNEIEKEAKGDKSQSNKIDREKIANNLTGTVKEEDDEFFSFVTESPSEIEFMEAERVTKVPSTNFSQQMPISPTKRIGKKSRHHQRTKGTGEELFPLPNELMVGDPPVENGRKTAAEEDKRKGRVILLPAPPRGREIFSSKKPQILENDEKTAGEIAAEMQTQRTDDNLSTISPIDEKKEANVVKNDTSAETDHIYQNQKDWKTTLSKNSTGFSEFRVTEMPLHRNAIIATSESPIVVNATKTESLTMPLMIERLEFARKLREEQVKLEMLEAIRREQLGTDDPDPNLERRRQAIEKKLAQLAQSERIHREMLAHNQQRHETDKVASPIRSLSSAMPCETMRRFVRWFRVDSPREWIRQNCQLAKRHFPNASCEQIEALLSKCVR</sequence>
<feature type="domain" description="aECM cysteine-cradle" evidence="3">
    <location>
        <begin position="1130"/>
        <end position="1175"/>
    </location>
</feature>
<feature type="compositionally biased region" description="Low complexity" evidence="2">
    <location>
        <begin position="309"/>
        <end position="329"/>
    </location>
</feature>
<feature type="region of interest" description="Disordered" evidence="2">
    <location>
        <begin position="852"/>
        <end position="899"/>
    </location>
</feature>
<feature type="region of interest" description="Disordered" evidence="2">
    <location>
        <begin position="584"/>
        <end position="693"/>
    </location>
</feature>
<feature type="compositionally biased region" description="Polar residues" evidence="2">
    <location>
        <begin position="77"/>
        <end position="120"/>
    </location>
</feature>
<feature type="compositionally biased region" description="Polar residues" evidence="2">
    <location>
        <begin position="629"/>
        <end position="680"/>
    </location>
</feature>
<evidence type="ECO:0000259" key="3">
    <source>
        <dbReference type="Pfam" id="PF23626"/>
    </source>
</evidence>
<reference evidence="4 5" key="1">
    <citation type="submission" date="2024-10" db="EMBL/GenBank/DDBJ databases">
        <authorList>
            <person name="Kim D."/>
        </authorList>
    </citation>
    <scope>NUCLEOTIDE SEQUENCE [LARGE SCALE GENOMIC DNA]</scope>
    <source>
        <strain evidence="4">BH-2024</strain>
    </source>
</reference>
<proteinExistence type="predicted"/>
<evidence type="ECO:0000256" key="2">
    <source>
        <dbReference type="SAM" id="MobiDB-lite"/>
    </source>
</evidence>
<feature type="region of interest" description="Disordered" evidence="2">
    <location>
        <begin position="361"/>
        <end position="418"/>
    </location>
</feature>
<feature type="compositionally biased region" description="Basic and acidic residues" evidence="2">
    <location>
        <begin position="584"/>
        <end position="606"/>
    </location>
</feature>
<evidence type="ECO:0000256" key="1">
    <source>
        <dbReference type="SAM" id="Coils"/>
    </source>
</evidence>
<feature type="region of interest" description="Disordered" evidence="2">
    <location>
        <begin position="794"/>
        <end position="813"/>
    </location>
</feature>
<feature type="compositionally biased region" description="Basic and acidic residues" evidence="2">
    <location>
        <begin position="681"/>
        <end position="693"/>
    </location>
</feature>
<feature type="region of interest" description="Disordered" evidence="2">
    <location>
        <begin position="217"/>
        <end position="243"/>
    </location>
</feature>
<name>A0ABD2KYV2_9BILA</name>
<feature type="compositionally biased region" description="Basic residues" evidence="2">
    <location>
        <begin position="868"/>
        <end position="879"/>
    </location>
</feature>
<feature type="compositionally biased region" description="Polar residues" evidence="2">
    <location>
        <begin position="371"/>
        <end position="384"/>
    </location>
</feature>
<feature type="coiled-coil region" evidence="1">
    <location>
        <begin position="22"/>
        <end position="53"/>
    </location>
</feature>
<feature type="compositionally biased region" description="Basic and acidic residues" evidence="2">
    <location>
        <begin position="795"/>
        <end position="813"/>
    </location>
</feature>
<dbReference type="Pfam" id="PF23626">
    <property type="entry name" value="CCD_aECM"/>
    <property type="match status" value="1"/>
</dbReference>
<feature type="compositionally biased region" description="Basic and acidic residues" evidence="2">
    <location>
        <begin position="385"/>
        <end position="418"/>
    </location>
</feature>
<organism evidence="4 5">
    <name type="scientific">Heterodera trifolii</name>
    <dbReference type="NCBI Taxonomy" id="157864"/>
    <lineage>
        <taxon>Eukaryota</taxon>
        <taxon>Metazoa</taxon>
        <taxon>Ecdysozoa</taxon>
        <taxon>Nematoda</taxon>
        <taxon>Chromadorea</taxon>
        <taxon>Rhabditida</taxon>
        <taxon>Tylenchina</taxon>
        <taxon>Tylenchomorpha</taxon>
        <taxon>Tylenchoidea</taxon>
        <taxon>Heteroderidae</taxon>
        <taxon>Heteroderinae</taxon>
        <taxon>Heterodera</taxon>
    </lineage>
</organism>
<comment type="caution">
    <text evidence="4">The sequence shown here is derived from an EMBL/GenBank/DDBJ whole genome shotgun (WGS) entry which is preliminary data.</text>
</comment>
<gene>
    <name evidence="4" type="ORF">niasHT_016331</name>
</gene>
<evidence type="ECO:0000313" key="4">
    <source>
        <dbReference type="EMBL" id="KAL3108140.1"/>
    </source>
</evidence>
<feature type="compositionally biased region" description="Polar residues" evidence="2">
    <location>
        <begin position="148"/>
        <end position="168"/>
    </location>
</feature>
<protein>
    <recommendedName>
        <fullName evidence="3">aECM cysteine-cradle domain-containing protein</fullName>
    </recommendedName>
</protein>